<protein>
    <submittedName>
        <fullName evidence="3">Uncharacterized protein</fullName>
    </submittedName>
</protein>
<feature type="transmembrane region" description="Helical" evidence="2">
    <location>
        <begin position="309"/>
        <end position="330"/>
    </location>
</feature>
<reference evidence="3 4" key="1">
    <citation type="submission" date="2019-04" db="EMBL/GenBank/DDBJ databases">
        <title>An improved genome assembly and genetic linkage map for asparagus bean, Vigna unguiculata ssp. sesquipedialis.</title>
        <authorList>
            <person name="Xia Q."/>
            <person name="Zhang R."/>
            <person name="Dong Y."/>
        </authorList>
    </citation>
    <scope>NUCLEOTIDE SEQUENCE [LARGE SCALE GENOMIC DNA]</scope>
    <source>
        <tissue evidence="3">Leaf</tissue>
    </source>
</reference>
<dbReference type="EMBL" id="CP039347">
    <property type="protein sequence ID" value="QCD88902.1"/>
    <property type="molecule type" value="Genomic_DNA"/>
</dbReference>
<evidence type="ECO:0000313" key="4">
    <source>
        <dbReference type="Proteomes" id="UP000501690"/>
    </source>
</evidence>
<dbReference type="GO" id="GO:0009941">
    <property type="term" value="C:chloroplast envelope"/>
    <property type="evidence" value="ECO:0007669"/>
    <property type="project" value="TreeGrafter"/>
</dbReference>
<evidence type="ECO:0000313" key="3">
    <source>
        <dbReference type="EMBL" id="QCD88902.1"/>
    </source>
</evidence>
<evidence type="ECO:0000256" key="1">
    <source>
        <dbReference type="SAM" id="MobiDB-lite"/>
    </source>
</evidence>
<proteinExistence type="predicted"/>
<feature type="transmembrane region" description="Helical" evidence="2">
    <location>
        <begin position="342"/>
        <end position="359"/>
    </location>
</feature>
<name>A0A4D6LJM0_VIGUN</name>
<feature type="transmembrane region" description="Helical" evidence="2">
    <location>
        <begin position="245"/>
        <end position="263"/>
    </location>
</feature>
<sequence>MATSFLSTPFAPPHPRHRNRFQQHSHSTDLPQFKHLNLTRSSFLLTVSPSSHFRLFAFPPRRSNFAVQALDSDAPNQGSVSVGRSQSYQQWDSLTSKFSAAANIPFLLLQMPQIILNARNLLSGNKTALSAVPWLGMLTSLLGNLSLLSYFAKKREKEAMLVQTLGVVSTYVVLVQLALAETMPLPYFLATSVVVISGLVLNFLNYFGLLNAELWRFWEDFITIGGLSVLPQIMWSTFVPYLPNSILPGATSFVIALLAVTLARTGKLSEKGVKFVGGISGWTATLLFMWMPVSQLWTNYLNPENMKGLSAFSMLLAMLGNGLMLPRALLIRDFMWFTGSTWATLFYGYGNIACLYLLNIISKEFFLAATGGLILWIGTTFWRDSVVHGYSSPLASIRDLIGSFTGSTWATLFYGYGNIACLYLLNIISKEFFLAATGGTTFWRDSVVHGYSSPLASIRDLIGS</sequence>
<accession>A0A4D6LJM0</accession>
<dbReference type="Proteomes" id="UP000501690">
    <property type="component" value="Linkage Group LG3"/>
</dbReference>
<dbReference type="InterPro" id="IPR034628">
    <property type="entry name" value="MEX1/MEX1-like"/>
</dbReference>
<keyword evidence="4" id="KW-1185">Reference proteome</keyword>
<feature type="compositionally biased region" description="Basic residues" evidence="1">
    <location>
        <begin position="14"/>
        <end position="23"/>
    </location>
</feature>
<dbReference type="GO" id="GO:0005363">
    <property type="term" value="F:maltose transmembrane transporter activity"/>
    <property type="evidence" value="ECO:0007669"/>
    <property type="project" value="TreeGrafter"/>
</dbReference>
<organism evidence="3 4">
    <name type="scientific">Vigna unguiculata</name>
    <name type="common">Cowpea</name>
    <dbReference type="NCBI Taxonomy" id="3917"/>
    <lineage>
        <taxon>Eukaryota</taxon>
        <taxon>Viridiplantae</taxon>
        <taxon>Streptophyta</taxon>
        <taxon>Embryophyta</taxon>
        <taxon>Tracheophyta</taxon>
        <taxon>Spermatophyta</taxon>
        <taxon>Magnoliopsida</taxon>
        <taxon>eudicotyledons</taxon>
        <taxon>Gunneridae</taxon>
        <taxon>Pentapetalae</taxon>
        <taxon>rosids</taxon>
        <taxon>fabids</taxon>
        <taxon>Fabales</taxon>
        <taxon>Fabaceae</taxon>
        <taxon>Papilionoideae</taxon>
        <taxon>50 kb inversion clade</taxon>
        <taxon>NPAAA clade</taxon>
        <taxon>indigoferoid/millettioid clade</taxon>
        <taxon>Phaseoleae</taxon>
        <taxon>Vigna</taxon>
    </lineage>
</organism>
<evidence type="ECO:0000256" key="2">
    <source>
        <dbReference type="SAM" id="Phobius"/>
    </source>
</evidence>
<dbReference type="PANTHER" id="PTHR34809">
    <property type="entry name" value="MALTOSE EXCESS PROTEIN 1, CHLOROPLASTIC-RELATED"/>
    <property type="match status" value="1"/>
</dbReference>
<feature type="transmembrane region" description="Helical" evidence="2">
    <location>
        <begin position="185"/>
        <end position="209"/>
    </location>
</feature>
<keyword evidence="2" id="KW-1133">Transmembrane helix</keyword>
<keyword evidence="2" id="KW-0472">Membrane</keyword>
<dbReference type="AlphaFoldDB" id="A0A4D6LJM0"/>
<dbReference type="PANTHER" id="PTHR34809:SF1">
    <property type="entry name" value="MALTOSE EXCESS PROTEIN 1, CHLOROPLASTIC-RELATED"/>
    <property type="match status" value="1"/>
</dbReference>
<feature type="transmembrane region" description="Helical" evidence="2">
    <location>
        <begin position="131"/>
        <end position="152"/>
    </location>
</feature>
<feature type="transmembrane region" description="Helical" evidence="2">
    <location>
        <begin position="159"/>
        <end position="179"/>
    </location>
</feature>
<feature type="transmembrane region" description="Helical" evidence="2">
    <location>
        <begin position="275"/>
        <end position="297"/>
    </location>
</feature>
<feature type="transmembrane region" description="Helical" evidence="2">
    <location>
        <begin position="365"/>
        <end position="382"/>
    </location>
</feature>
<gene>
    <name evidence="3" type="ORF">DEO72_LG3g3454</name>
</gene>
<feature type="region of interest" description="Disordered" evidence="1">
    <location>
        <begin position="1"/>
        <end position="26"/>
    </location>
</feature>
<keyword evidence="2" id="KW-0812">Transmembrane</keyword>